<keyword evidence="4 5" id="KW-0472">Membrane</keyword>
<dbReference type="Proteomes" id="UP000193920">
    <property type="component" value="Unassembled WGS sequence"/>
</dbReference>
<keyword evidence="8" id="KW-1185">Reference proteome</keyword>
<feature type="transmembrane region" description="Helical" evidence="5">
    <location>
        <begin position="90"/>
        <end position="109"/>
    </location>
</feature>
<evidence type="ECO:0000256" key="1">
    <source>
        <dbReference type="ARBA" id="ARBA00004141"/>
    </source>
</evidence>
<reference evidence="7 8" key="1">
    <citation type="submission" date="2016-08" db="EMBL/GenBank/DDBJ databases">
        <title>A Parts List for Fungal Cellulosomes Revealed by Comparative Genomics.</title>
        <authorList>
            <consortium name="DOE Joint Genome Institute"/>
            <person name="Haitjema C.H."/>
            <person name="Gilmore S.P."/>
            <person name="Henske J.K."/>
            <person name="Solomon K.V."/>
            <person name="De Groot R."/>
            <person name="Kuo A."/>
            <person name="Mondo S.J."/>
            <person name="Salamov A.A."/>
            <person name="Labutti K."/>
            <person name="Zhao Z."/>
            <person name="Chiniquy J."/>
            <person name="Barry K."/>
            <person name="Brewer H.M."/>
            <person name="Purvine S.O."/>
            <person name="Wright A.T."/>
            <person name="Boxma B."/>
            <person name="Van Alen T."/>
            <person name="Hackstein J.H."/>
            <person name="Baker S.E."/>
            <person name="Grigoriev I.V."/>
            <person name="O'Malley M.A."/>
        </authorList>
    </citation>
    <scope>NUCLEOTIDE SEQUENCE [LARGE SCALE GENOMIC DNA]</scope>
    <source>
        <strain evidence="7 8">G1</strain>
    </source>
</reference>
<dbReference type="AlphaFoldDB" id="A0A1Y2CXJ0"/>
<dbReference type="GO" id="GO:0005385">
    <property type="term" value="F:zinc ion transmembrane transporter activity"/>
    <property type="evidence" value="ECO:0007669"/>
    <property type="project" value="TreeGrafter"/>
</dbReference>
<gene>
    <name evidence="7" type="ORF">LY90DRAFT_456741</name>
</gene>
<keyword evidence="6" id="KW-0732">Signal</keyword>
<dbReference type="GO" id="GO:0006882">
    <property type="term" value="P:intracellular zinc ion homeostasis"/>
    <property type="evidence" value="ECO:0007669"/>
    <property type="project" value="TreeGrafter"/>
</dbReference>
<feature type="transmembrane region" description="Helical" evidence="5">
    <location>
        <begin position="60"/>
        <end position="78"/>
    </location>
</feature>
<feature type="transmembrane region" description="Helical" evidence="5">
    <location>
        <begin position="315"/>
        <end position="336"/>
    </location>
</feature>
<dbReference type="GO" id="GO:0016020">
    <property type="term" value="C:membrane"/>
    <property type="evidence" value="ECO:0007669"/>
    <property type="project" value="UniProtKB-SubCell"/>
</dbReference>
<dbReference type="InterPro" id="IPR003689">
    <property type="entry name" value="ZIP"/>
</dbReference>
<comment type="subcellular location">
    <subcellularLocation>
        <location evidence="1">Membrane</location>
        <topology evidence="1">Multi-pass membrane protein</topology>
    </subcellularLocation>
</comment>
<dbReference type="PANTHER" id="PTHR16950:SF16">
    <property type="entry name" value="ZINC TRANSPORTER ZIP13"/>
    <property type="match status" value="1"/>
</dbReference>
<organism evidence="7 8">
    <name type="scientific">Neocallimastix californiae</name>
    <dbReference type="NCBI Taxonomy" id="1754190"/>
    <lineage>
        <taxon>Eukaryota</taxon>
        <taxon>Fungi</taxon>
        <taxon>Fungi incertae sedis</taxon>
        <taxon>Chytridiomycota</taxon>
        <taxon>Chytridiomycota incertae sedis</taxon>
        <taxon>Neocallimastigomycetes</taxon>
        <taxon>Neocallimastigales</taxon>
        <taxon>Neocallimastigaceae</taxon>
        <taxon>Neocallimastix</taxon>
    </lineage>
</organism>
<keyword evidence="2 5" id="KW-0812">Transmembrane</keyword>
<evidence type="ECO:0000256" key="4">
    <source>
        <dbReference type="ARBA" id="ARBA00023136"/>
    </source>
</evidence>
<evidence type="ECO:0000313" key="7">
    <source>
        <dbReference type="EMBL" id="ORY51741.1"/>
    </source>
</evidence>
<evidence type="ECO:0000313" key="8">
    <source>
        <dbReference type="Proteomes" id="UP000193920"/>
    </source>
</evidence>
<evidence type="ECO:0000256" key="6">
    <source>
        <dbReference type="SAM" id="SignalP"/>
    </source>
</evidence>
<sequence>MKISSIFLCGILIFFNISAILAHETELEHEYEHEHEHEHLHISNFEIQKKLLKYLPKNPIVAALSSVIYISVIPLIILKSFPSDLPKSLLNVLLAFALGTVLGDVFLHMIPHLIHSHGHGHSHNHSKHLIDIGVLMLSGIILFYVLEKLVSLFGEDHGHDHEHKAKVDNINNVSNSSYVKAFMQVMANMTHGFTDGLSITFAFISSPSAGLTTSFAIFLHEIPHKFGDYTIMRQLGFSSRKTILIQFLSSLGTLLGCVIGSIIFWMSSSTTSISIHDLCNNYIMPITTGSLVYLALVGMLPELINYKPKGALKSLVQIIIEVIFYSMGVYIMRWIVLNE</sequence>
<evidence type="ECO:0000256" key="5">
    <source>
        <dbReference type="SAM" id="Phobius"/>
    </source>
</evidence>
<feature type="transmembrane region" description="Helical" evidence="5">
    <location>
        <begin position="129"/>
        <end position="146"/>
    </location>
</feature>
<name>A0A1Y2CXJ0_9FUNG</name>
<comment type="caution">
    <text evidence="7">The sequence shown here is derived from an EMBL/GenBank/DDBJ whole genome shotgun (WGS) entry which is preliminary data.</text>
</comment>
<accession>A0A1Y2CXJ0</accession>
<keyword evidence="3 5" id="KW-1133">Transmembrane helix</keyword>
<feature type="transmembrane region" description="Helical" evidence="5">
    <location>
        <begin position="243"/>
        <end position="267"/>
    </location>
</feature>
<dbReference type="EMBL" id="MCOG01000095">
    <property type="protein sequence ID" value="ORY51741.1"/>
    <property type="molecule type" value="Genomic_DNA"/>
</dbReference>
<evidence type="ECO:0000256" key="2">
    <source>
        <dbReference type="ARBA" id="ARBA00022692"/>
    </source>
</evidence>
<feature type="transmembrane region" description="Helical" evidence="5">
    <location>
        <begin position="282"/>
        <end position="303"/>
    </location>
</feature>
<protein>
    <submittedName>
        <fullName evidence="7">Zinc/iron permease</fullName>
    </submittedName>
</protein>
<feature type="chain" id="PRO_5010985162" evidence="6">
    <location>
        <begin position="23"/>
        <end position="339"/>
    </location>
</feature>
<dbReference type="PANTHER" id="PTHR16950">
    <property type="entry name" value="ZINC TRANSPORTER SLC39A7 HISTIDINE-RICH MEMBRANE PROTEIN KE4"/>
    <property type="match status" value="1"/>
</dbReference>
<dbReference type="STRING" id="1754190.A0A1Y2CXJ0"/>
<dbReference type="Pfam" id="PF02535">
    <property type="entry name" value="Zip"/>
    <property type="match status" value="1"/>
</dbReference>
<proteinExistence type="predicted"/>
<evidence type="ECO:0000256" key="3">
    <source>
        <dbReference type="ARBA" id="ARBA00022989"/>
    </source>
</evidence>
<dbReference type="OrthoDB" id="200954at2759"/>
<feature type="signal peptide" evidence="6">
    <location>
        <begin position="1"/>
        <end position="22"/>
    </location>
</feature>